<dbReference type="InParanoid" id="A0A0S2LIG0"/>
<dbReference type="PaxDb" id="214684-A0A0S2LIG0"/>
<dbReference type="RefSeq" id="XP_024514200.1">
    <property type="nucleotide sequence ID" value="XM_024658839.1"/>
</dbReference>
<proteinExistence type="predicted"/>
<reference evidence="1 2" key="1">
    <citation type="journal article" date="2005" name="Science">
        <title>The genome of the basidiomycetous yeast and human pathogen Cryptococcus neoformans.</title>
        <authorList>
            <person name="Loftus B.J."/>
            <person name="Fung E."/>
            <person name="Roncaglia P."/>
            <person name="Rowley D."/>
            <person name="Amedeo P."/>
            <person name="Bruno D."/>
            <person name="Vamathevan J."/>
            <person name="Miranda M."/>
            <person name="Anderson I.J."/>
            <person name="Fraser J.A."/>
            <person name="Allen J.E."/>
            <person name="Bosdet I.E."/>
            <person name="Brent M.R."/>
            <person name="Chiu R."/>
            <person name="Doering T.L."/>
            <person name="Donlin M.J."/>
            <person name="D'Souza C.A."/>
            <person name="Fox D.S."/>
            <person name="Grinberg V."/>
            <person name="Fu J."/>
            <person name="Fukushima M."/>
            <person name="Haas B.J."/>
            <person name="Huang J.C."/>
            <person name="Janbon G."/>
            <person name="Jones S.J."/>
            <person name="Koo H.L."/>
            <person name="Krzywinski M.I."/>
            <person name="Kwon-Chung J.K."/>
            <person name="Lengeler K.B."/>
            <person name="Maiti R."/>
            <person name="Marra M.A."/>
            <person name="Marra R.E."/>
            <person name="Mathewson C.A."/>
            <person name="Mitchell T.G."/>
            <person name="Pertea M."/>
            <person name="Riggs F.R."/>
            <person name="Salzberg S.L."/>
            <person name="Schein J.E."/>
            <person name="Shvartsbeyn A."/>
            <person name="Shin H."/>
            <person name="Shumway M."/>
            <person name="Specht C.A."/>
            <person name="Suh B.B."/>
            <person name="Tenney A."/>
            <person name="Utterback T.R."/>
            <person name="Wickes B.L."/>
            <person name="Wortman J.R."/>
            <person name="Wye N.H."/>
            <person name="Kronstad J.W."/>
            <person name="Lodge J.K."/>
            <person name="Heitman J."/>
            <person name="Davis R.W."/>
            <person name="Fraser C.M."/>
            <person name="Hyman R.W."/>
        </authorList>
    </citation>
    <scope>NUCLEOTIDE SEQUENCE [LARGE SCALE GENOMIC DNA]</scope>
    <source>
        <strain evidence="2">JEC21 / ATCC MYA-565</strain>
    </source>
</reference>
<sequence>MDLITSYYRAGGGLRRRAKYRCWIQHRAQENGEAASASKVLTIPSIRVSTGIQCLIGKPDVSKGRWITRHCGTSCIFQEVLVNSYRRTRYMMMSPSERFHARVHRDVAS</sequence>
<dbReference type="KEGG" id="cne:CNB00345"/>
<dbReference type="Proteomes" id="UP000002149">
    <property type="component" value="Chromosome 2"/>
</dbReference>
<dbReference type="EMBL" id="AE017342">
    <property type="protein sequence ID" value="ALO60376.1"/>
    <property type="molecule type" value="Genomic_DNA"/>
</dbReference>
<name>A0A0S2LIG0_CRYD1</name>
<protein>
    <submittedName>
        <fullName evidence="1">Uncharacterized protein</fullName>
    </submittedName>
</protein>
<dbReference type="VEuPathDB" id="FungiDB:CNB00345"/>
<keyword evidence="2" id="KW-1185">Reference proteome</keyword>
<dbReference type="GeneID" id="36392723"/>
<evidence type="ECO:0000313" key="1">
    <source>
        <dbReference type="EMBL" id="ALO60376.1"/>
    </source>
</evidence>
<dbReference type="AlphaFoldDB" id="A0A0S2LIG0"/>
<evidence type="ECO:0000313" key="2">
    <source>
        <dbReference type="Proteomes" id="UP000002149"/>
    </source>
</evidence>
<gene>
    <name evidence="1" type="ordered locus">CNB00345</name>
</gene>
<accession>A0A0S2LIG0</accession>
<organism evidence="1 2">
    <name type="scientific">Cryptococcus deneoformans (strain JEC21 / ATCC MYA-565)</name>
    <name type="common">Cryptococcus neoformans var. neoformans serotype D</name>
    <dbReference type="NCBI Taxonomy" id="214684"/>
    <lineage>
        <taxon>Eukaryota</taxon>
        <taxon>Fungi</taxon>
        <taxon>Dikarya</taxon>
        <taxon>Basidiomycota</taxon>
        <taxon>Agaricomycotina</taxon>
        <taxon>Tremellomycetes</taxon>
        <taxon>Tremellales</taxon>
        <taxon>Cryptococcaceae</taxon>
        <taxon>Cryptococcus</taxon>
        <taxon>Cryptococcus neoformans species complex</taxon>
    </lineage>
</organism>